<dbReference type="InterPro" id="IPR029062">
    <property type="entry name" value="Class_I_gatase-like"/>
</dbReference>
<evidence type="ECO:0000256" key="1">
    <source>
        <dbReference type="ARBA" id="ARBA00023015"/>
    </source>
</evidence>
<evidence type="ECO:0000313" key="7">
    <source>
        <dbReference type="Proteomes" id="UP000260665"/>
    </source>
</evidence>
<dbReference type="InterPro" id="IPR018060">
    <property type="entry name" value="HTH_AraC"/>
</dbReference>
<protein>
    <submittedName>
        <fullName evidence="6">AraC family transcriptional regulator</fullName>
    </submittedName>
</protein>
<dbReference type="Pfam" id="PF01965">
    <property type="entry name" value="DJ-1_PfpI"/>
    <property type="match status" value="1"/>
</dbReference>
<reference evidence="6 7" key="1">
    <citation type="submission" date="2018-05" db="EMBL/GenBank/DDBJ databases">
        <title>Rhodoferax soyangensis sp.nov., isolated from an oligotrophic freshwater lake.</title>
        <authorList>
            <person name="Park M."/>
        </authorList>
    </citation>
    <scope>NUCLEOTIDE SEQUENCE [LARGE SCALE GENOMIC DNA]</scope>
    <source>
        <strain evidence="6 7">IMCC26218</strain>
    </source>
</reference>
<dbReference type="SMART" id="SM00342">
    <property type="entry name" value="HTH_ARAC"/>
    <property type="match status" value="1"/>
</dbReference>
<dbReference type="AlphaFoldDB" id="A0A3E1R779"/>
<evidence type="ECO:0000256" key="4">
    <source>
        <dbReference type="SAM" id="MobiDB-lite"/>
    </source>
</evidence>
<dbReference type="SUPFAM" id="SSF46689">
    <property type="entry name" value="Homeodomain-like"/>
    <property type="match status" value="2"/>
</dbReference>
<dbReference type="PANTHER" id="PTHR43130:SF3">
    <property type="entry name" value="HTH-TYPE TRANSCRIPTIONAL REGULATOR RV1931C"/>
    <property type="match status" value="1"/>
</dbReference>
<dbReference type="PRINTS" id="PR00032">
    <property type="entry name" value="HTHARAC"/>
</dbReference>
<evidence type="ECO:0000256" key="3">
    <source>
        <dbReference type="ARBA" id="ARBA00023163"/>
    </source>
</evidence>
<feature type="domain" description="HTH araC/xylS-type" evidence="5">
    <location>
        <begin position="226"/>
        <end position="324"/>
    </location>
</feature>
<gene>
    <name evidence="6" type="ORF">DIC66_19600</name>
</gene>
<keyword evidence="1" id="KW-0805">Transcription regulation</keyword>
<dbReference type="InterPro" id="IPR052158">
    <property type="entry name" value="INH-QAR"/>
</dbReference>
<dbReference type="InterPro" id="IPR018062">
    <property type="entry name" value="HTH_AraC-typ_CS"/>
</dbReference>
<proteinExistence type="predicted"/>
<dbReference type="GO" id="GO:0003700">
    <property type="term" value="F:DNA-binding transcription factor activity"/>
    <property type="evidence" value="ECO:0007669"/>
    <property type="project" value="InterPro"/>
</dbReference>
<dbReference type="Proteomes" id="UP000260665">
    <property type="component" value="Unassembled WGS sequence"/>
</dbReference>
<dbReference type="CDD" id="cd03136">
    <property type="entry name" value="GATase1_AraC_ArgR_like"/>
    <property type="match status" value="1"/>
</dbReference>
<accession>A0A3E1R779</accession>
<keyword evidence="3" id="KW-0804">Transcription</keyword>
<feature type="region of interest" description="Disordered" evidence="4">
    <location>
        <begin position="321"/>
        <end position="341"/>
    </location>
</feature>
<evidence type="ECO:0000259" key="5">
    <source>
        <dbReference type="PROSITE" id="PS01124"/>
    </source>
</evidence>
<dbReference type="SUPFAM" id="SSF52317">
    <property type="entry name" value="Class I glutamine amidotransferase-like"/>
    <property type="match status" value="1"/>
</dbReference>
<dbReference type="GO" id="GO:0043565">
    <property type="term" value="F:sequence-specific DNA binding"/>
    <property type="evidence" value="ECO:0007669"/>
    <property type="project" value="InterPro"/>
</dbReference>
<comment type="caution">
    <text evidence="6">The sequence shown here is derived from an EMBL/GenBank/DDBJ whole genome shotgun (WGS) entry which is preliminary data.</text>
</comment>
<evidence type="ECO:0000256" key="2">
    <source>
        <dbReference type="ARBA" id="ARBA00023125"/>
    </source>
</evidence>
<sequence length="341" mass="38044">MDFSAPRRTGPLPKHRFVFLTLQNYSLIALSSAVEALRMANRVAEQDVYEWTLASMDGRPVAASNGLSMSPTVAIDHIGPANIVFVCGGVNVEQAVTPELIAELRRLAQRLVPLGSLCTGGYALAKAGLLDKYKAVVHWENMSALEEQFPAVQFSKQLYAIDRDRYTCSGGVAPLDLMLNIIKNHLGRDIAPQISDQFILDRIRSDQDRQHVPLLARVGLFHENLIEAAALMEANLEEPLSLDEIAHLVGVSRRQIERLFKRYVGEVPTKYYLDMRLRRARGLLLQTSMSIMEVAVACGFQSPPHFSKCYRDLFGHTPSAERRNSRKVSMGEEPGEAELEI</sequence>
<dbReference type="InterPro" id="IPR020449">
    <property type="entry name" value="Tscrpt_reg_AraC-type_HTH"/>
</dbReference>
<dbReference type="InterPro" id="IPR002818">
    <property type="entry name" value="DJ-1/PfpI"/>
</dbReference>
<dbReference type="EMBL" id="QFZK01000020">
    <property type="protein sequence ID" value="RFO95219.1"/>
    <property type="molecule type" value="Genomic_DNA"/>
</dbReference>
<keyword evidence="7" id="KW-1185">Reference proteome</keyword>
<dbReference type="Gene3D" id="1.10.10.60">
    <property type="entry name" value="Homeodomain-like"/>
    <property type="match status" value="2"/>
</dbReference>
<dbReference type="Pfam" id="PF12833">
    <property type="entry name" value="HTH_18"/>
    <property type="match status" value="1"/>
</dbReference>
<dbReference type="PANTHER" id="PTHR43130">
    <property type="entry name" value="ARAC-FAMILY TRANSCRIPTIONAL REGULATOR"/>
    <property type="match status" value="1"/>
</dbReference>
<dbReference type="InterPro" id="IPR009057">
    <property type="entry name" value="Homeodomain-like_sf"/>
</dbReference>
<evidence type="ECO:0000313" key="6">
    <source>
        <dbReference type="EMBL" id="RFO95219.1"/>
    </source>
</evidence>
<dbReference type="RefSeq" id="WP_117179878.1">
    <property type="nucleotide sequence ID" value="NZ_QFZK01000020.1"/>
</dbReference>
<dbReference type="PROSITE" id="PS01124">
    <property type="entry name" value="HTH_ARAC_FAMILY_2"/>
    <property type="match status" value="1"/>
</dbReference>
<name>A0A3E1R779_9BURK</name>
<dbReference type="Gene3D" id="3.40.50.880">
    <property type="match status" value="1"/>
</dbReference>
<organism evidence="6 7">
    <name type="scientific">Rhodoferax lacus</name>
    <dbReference type="NCBI Taxonomy" id="2184758"/>
    <lineage>
        <taxon>Bacteria</taxon>
        <taxon>Pseudomonadati</taxon>
        <taxon>Pseudomonadota</taxon>
        <taxon>Betaproteobacteria</taxon>
        <taxon>Burkholderiales</taxon>
        <taxon>Comamonadaceae</taxon>
        <taxon>Rhodoferax</taxon>
    </lineage>
</organism>
<keyword evidence="2" id="KW-0238">DNA-binding</keyword>
<dbReference type="OrthoDB" id="185346at2"/>
<dbReference type="PROSITE" id="PS00041">
    <property type="entry name" value="HTH_ARAC_FAMILY_1"/>
    <property type="match status" value="1"/>
</dbReference>